<evidence type="ECO:0000313" key="2">
    <source>
        <dbReference type="Proteomes" id="UP000694308"/>
    </source>
</evidence>
<proteinExistence type="predicted"/>
<dbReference type="AlphaFoldDB" id="A0A949TJB7"/>
<accession>A0A949TJB7</accession>
<sequence length="104" mass="11908">MEKYDNLYFLIENIEAILESILISGFNVVNTGSIKAAEEVAENCENIGLVFAADMLKEIAKAQETKRHDINYTNRDIIEKYFLLNNYVQIVKSKLEVEKARGCM</sequence>
<evidence type="ECO:0000313" key="1">
    <source>
        <dbReference type="EMBL" id="MBV7273894.1"/>
    </source>
</evidence>
<name>A0A949TJB7_9CLOT</name>
<comment type="caution">
    <text evidence="1">The sequence shown here is derived from an EMBL/GenBank/DDBJ whole genome shotgun (WGS) entry which is preliminary data.</text>
</comment>
<dbReference type="RefSeq" id="WP_218320962.1">
    <property type="nucleotide sequence ID" value="NZ_JAEEGC010000058.1"/>
</dbReference>
<reference evidence="1" key="1">
    <citation type="submission" date="2020-12" db="EMBL/GenBank/DDBJ databases">
        <title>Clostridium thailandense sp. nov., a novel acetogenic bacterium isolated from peat land soil in Thailand.</title>
        <authorList>
            <person name="Chaikitkaew S."/>
            <person name="Birkeland N.K."/>
        </authorList>
    </citation>
    <scope>NUCLEOTIDE SEQUENCE</scope>
    <source>
        <strain evidence="1">PL3</strain>
    </source>
</reference>
<keyword evidence="2" id="KW-1185">Reference proteome</keyword>
<dbReference type="EMBL" id="JAEEGC010000058">
    <property type="protein sequence ID" value="MBV7273894.1"/>
    <property type="molecule type" value="Genomic_DNA"/>
</dbReference>
<gene>
    <name evidence="1" type="ORF">I6U48_13375</name>
</gene>
<organism evidence="1 2">
    <name type="scientific">Clostridium thailandense</name>
    <dbReference type="NCBI Taxonomy" id="2794346"/>
    <lineage>
        <taxon>Bacteria</taxon>
        <taxon>Bacillati</taxon>
        <taxon>Bacillota</taxon>
        <taxon>Clostridia</taxon>
        <taxon>Eubacteriales</taxon>
        <taxon>Clostridiaceae</taxon>
        <taxon>Clostridium</taxon>
    </lineage>
</organism>
<dbReference type="Proteomes" id="UP000694308">
    <property type="component" value="Unassembled WGS sequence"/>
</dbReference>
<protein>
    <submittedName>
        <fullName evidence="1">Uncharacterized protein</fullName>
    </submittedName>
</protein>